<name>A0A8J7SCT4_9RHOB</name>
<dbReference type="RefSeq" id="WP_200609846.1">
    <property type="nucleotide sequence ID" value="NZ_JAEHHL010000006.1"/>
</dbReference>
<feature type="domain" description="Extensin-like C-terminal" evidence="1">
    <location>
        <begin position="60"/>
        <end position="213"/>
    </location>
</feature>
<dbReference type="Proteomes" id="UP000655420">
    <property type="component" value="Unassembled WGS sequence"/>
</dbReference>
<dbReference type="AlphaFoldDB" id="A0A8J7SCT4"/>
<proteinExistence type="predicted"/>
<accession>A0A8J7SCT4</accession>
<organism evidence="2 3">
    <name type="scientific">Thermohalobaculum xanthum</name>
    <dbReference type="NCBI Taxonomy" id="2753746"/>
    <lineage>
        <taxon>Bacteria</taxon>
        <taxon>Pseudomonadati</taxon>
        <taxon>Pseudomonadota</taxon>
        <taxon>Alphaproteobacteria</taxon>
        <taxon>Rhodobacterales</taxon>
        <taxon>Paracoccaceae</taxon>
        <taxon>Thermohalobaculum</taxon>
    </lineage>
</organism>
<sequence>MRPRARPEAATDAVKFVALEPAAVVPARLPDDSRGPQPDQFVCRDPRLAGSVIPAIGDYGAPCGVTLPVRLTSVSGIAFDTPATLDCPTARRVAHWLTGVAEPLARKHLGSRIVEVDVMGSYSCRTRNNRPGGRISEHAVGRAIDVGGFRLADGRRISVKEDWGQKSEGKFLKAVHRQSCGLFMTVLGPDADRYHHDHFHLDTARRRGNAYCR</sequence>
<keyword evidence="3" id="KW-1185">Reference proteome</keyword>
<evidence type="ECO:0000313" key="2">
    <source>
        <dbReference type="EMBL" id="MBK0399647.1"/>
    </source>
</evidence>
<evidence type="ECO:0000313" key="3">
    <source>
        <dbReference type="Proteomes" id="UP000655420"/>
    </source>
</evidence>
<gene>
    <name evidence="2" type="ORF">H0I76_10620</name>
</gene>
<reference evidence="2" key="1">
    <citation type="submission" date="2020-12" db="EMBL/GenBank/DDBJ databases">
        <title>Bacterial taxonomy.</title>
        <authorList>
            <person name="Pan X."/>
        </authorList>
    </citation>
    <scope>NUCLEOTIDE SEQUENCE</scope>
    <source>
        <strain evidence="2">M0105</strain>
    </source>
</reference>
<dbReference type="Pfam" id="PF06904">
    <property type="entry name" value="Extensin-like_C"/>
    <property type="match status" value="1"/>
</dbReference>
<dbReference type="EMBL" id="JAEHHL010000006">
    <property type="protein sequence ID" value="MBK0399647.1"/>
    <property type="molecule type" value="Genomic_DNA"/>
</dbReference>
<dbReference type="InterPro" id="IPR009683">
    <property type="entry name" value="Extensin-like_C"/>
</dbReference>
<protein>
    <submittedName>
        <fullName evidence="2">Extensin family protein</fullName>
    </submittedName>
</protein>
<evidence type="ECO:0000259" key="1">
    <source>
        <dbReference type="Pfam" id="PF06904"/>
    </source>
</evidence>
<comment type="caution">
    <text evidence="2">The sequence shown here is derived from an EMBL/GenBank/DDBJ whole genome shotgun (WGS) entry which is preliminary data.</text>
</comment>